<dbReference type="EMBL" id="KZ613912">
    <property type="protein sequence ID" value="PMD51280.1"/>
    <property type="molecule type" value="Genomic_DNA"/>
</dbReference>
<evidence type="ECO:0000256" key="1">
    <source>
        <dbReference type="SAM" id="MobiDB-lite"/>
    </source>
</evidence>
<feature type="region of interest" description="Disordered" evidence="1">
    <location>
        <begin position="266"/>
        <end position="299"/>
    </location>
</feature>
<feature type="compositionally biased region" description="Acidic residues" evidence="1">
    <location>
        <begin position="270"/>
        <end position="299"/>
    </location>
</feature>
<dbReference type="InParanoid" id="A0A2J6SKN0"/>
<keyword evidence="3" id="KW-1185">Reference proteome</keyword>
<dbReference type="RefSeq" id="XP_024728184.1">
    <property type="nucleotide sequence ID" value="XM_024884015.1"/>
</dbReference>
<accession>A0A2J6SKN0</accession>
<proteinExistence type="predicted"/>
<dbReference type="AlphaFoldDB" id="A0A2J6SKN0"/>
<name>A0A2J6SKN0_9HELO</name>
<organism evidence="2 3">
    <name type="scientific">Hyaloscypha bicolor E</name>
    <dbReference type="NCBI Taxonomy" id="1095630"/>
    <lineage>
        <taxon>Eukaryota</taxon>
        <taxon>Fungi</taxon>
        <taxon>Dikarya</taxon>
        <taxon>Ascomycota</taxon>
        <taxon>Pezizomycotina</taxon>
        <taxon>Leotiomycetes</taxon>
        <taxon>Helotiales</taxon>
        <taxon>Hyaloscyphaceae</taxon>
        <taxon>Hyaloscypha</taxon>
        <taxon>Hyaloscypha bicolor</taxon>
    </lineage>
</organism>
<sequence length="299" mass="34405">MAEHQTALPNELWIRVLQNLDDDESIADLWTTGRHVCTTFKDATESIFRDRHLPKTRFEFDLGNFTEGRSGRPLPDPTLSANFEFVELSEDGHTATFRLEDNDGLEELIAPTKERMQTYIENMDIGDPKHSIQIRRDVLDGPIPSLSFDKNMCELSCNWRDLFTAFYGEESLARRLTDKWLDAKVAYLEELKKKMARGEMGAERIISAAIREIGSGEDICRRNARRARIRHQFRELDGSNWNPERDGDSGKEGDALKKLKILKQLASNEEFSDEEYSDEWEDDDEDDETDEEGSTDGES</sequence>
<dbReference type="Proteomes" id="UP000235371">
    <property type="component" value="Unassembled WGS sequence"/>
</dbReference>
<evidence type="ECO:0000313" key="2">
    <source>
        <dbReference type="EMBL" id="PMD51280.1"/>
    </source>
</evidence>
<dbReference type="STRING" id="1095630.A0A2J6SKN0"/>
<evidence type="ECO:0008006" key="4">
    <source>
        <dbReference type="Google" id="ProtNLM"/>
    </source>
</evidence>
<reference evidence="2 3" key="1">
    <citation type="submission" date="2016-04" db="EMBL/GenBank/DDBJ databases">
        <title>A degradative enzymes factory behind the ericoid mycorrhizal symbiosis.</title>
        <authorList>
            <consortium name="DOE Joint Genome Institute"/>
            <person name="Martino E."/>
            <person name="Morin E."/>
            <person name="Grelet G."/>
            <person name="Kuo A."/>
            <person name="Kohler A."/>
            <person name="Daghino S."/>
            <person name="Barry K."/>
            <person name="Choi C."/>
            <person name="Cichocki N."/>
            <person name="Clum A."/>
            <person name="Copeland A."/>
            <person name="Hainaut M."/>
            <person name="Haridas S."/>
            <person name="Labutti K."/>
            <person name="Lindquist E."/>
            <person name="Lipzen A."/>
            <person name="Khouja H.-R."/>
            <person name="Murat C."/>
            <person name="Ohm R."/>
            <person name="Olson A."/>
            <person name="Spatafora J."/>
            <person name="Veneault-Fourrey C."/>
            <person name="Henrissat B."/>
            <person name="Grigoriev I."/>
            <person name="Martin F."/>
            <person name="Perotto S."/>
        </authorList>
    </citation>
    <scope>NUCLEOTIDE SEQUENCE [LARGE SCALE GENOMIC DNA]</scope>
    <source>
        <strain evidence="2 3">E</strain>
    </source>
</reference>
<dbReference type="OrthoDB" id="2997776at2759"/>
<dbReference type="GeneID" id="36592092"/>
<protein>
    <recommendedName>
        <fullName evidence="4">F-box domain-containing protein</fullName>
    </recommendedName>
</protein>
<gene>
    <name evidence="2" type="ORF">K444DRAFT_636601</name>
</gene>
<evidence type="ECO:0000313" key="3">
    <source>
        <dbReference type="Proteomes" id="UP000235371"/>
    </source>
</evidence>